<reference evidence="2 3" key="1">
    <citation type="journal article" date="2016" name="Nat. Commun.">
        <title>Thousands of microbial genomes shed light on interconnected biogeochemical processes in an aquifer system.</title>
        <authorList>
            <person name="Anantharaman K."/>
            <person name="Brown C.T."/>
            <person name="Hug L.A."/>
            <person name="Sharon I."/>
            <person name="Castelle C.J."/>
            <person name="Probst A.J."/>
            <person name="Thomas B.C."/>
            <person name="Singh A."/>
            <person name="Wilkins M.J."/>
            <person name="Karaoz U."/>
            <person name="Brodie E.L."/>
            <person name="Williams K.H."/>
            <person name="Hubbard S.S."/>
            <person name="Banfield J.F."/>
        </authorList>
    </citation>
    <scope>NUCLEOTIDE SEQUENCE [LARGE SCALE GENOMIC DNA]</scope>
</reference>
<evidence type="ECO:0000313" key="3">
    <source>
        <dbReference type="Proteomes" id="UP000177588"/>
    </source>
</evidence>
<evidence type="ECO:0000256" key="1">
    <source>
        <dbReference type="SAM" id="MobiDB-lite"/>
    </source>
</evidence>
<feature type="region of interest" description="Disordered" evidence="1">
    <location>
        <begin position="1"/>
        <end position="26"/>
    </location>
</feature>
<protein>
    <submittedName>
        <fullName evidence="2">Uncharacterized protein</fullName>
    </submittedName>
</protein>
<name>A0A1G1WGB5_9BACT</name>
<comment type="caution">
    <text evidence="2">The sequence shown here is derived from an EMBL/GenBank/DDBJ whole genome shotgun (WGS) entry which is preliminary data.</text>
</comment>
<dbReference type="STRING" id="1802597.A2Z24_02045"/>
<dbReference type="EMBL" id="MHCT01000011">
    <property type="protein sequence ID" value="OGY26277.1"/>
    <property type="molecule type" value="Genomic_DNA"/>
</dbReference>
<gene>
    <name evidence="2" type="ORF">A2Z24_02045</name>
</gene>
<accession>A0A1G1WGB5</accession>
<proteinExistence type="predicted"/>
<sequence>MISSEITSDELVSDESDIISPQNTNEEGREMKALSVLVLAGFLLLVAACFTDDETHPGKKGEIDWIEIAETIGAGKLPEPNSEQHREYEIKREQAQKEWNQAELARLTKIAAAFDKITLKPVAIEDDFDGTGSSLRGFYLAVRIENQTDDHHSTIWYLVSWQARLVKQSFGCPVEDQAPSVVTGEEKGGIISLGPRETVEDKLRITITNRRCSILELTVDPPPTLTITNLDGFKSKEEVEAAIAQLQTSPGN</sequence>
<feature type="compositionally biased region" description="Acidic residues" evidence="1">
    <location>
        <begin position="7"/>
        <end position="17"/>
    </location>
</feature>
<dbReference type="AlphaFoldDB" id="A0A1G1WGB5"/>
<evidence type="ECO:0000313" key="2">
    <source>
        <dbReference type="EMBL" id="OGY26277.1"/>
    </source>
</evidence>
<dbReference type="Proteomes" id="UP000177588">
    <property type="component" value="Unassembled WGS sequence"/>
</dbReference>
<organism evidence="2 3">
    <name type="scientific">Candidatus Woykebacteria bacterium RBG_16_44_10</name>
    <dbReference type="NCBI Taxonomy" id="1802597"/>
    <lineage>
        <taxon>Bacteria</taxon>
        <taxon>Candidatus Woykeibacteriota</taxon>
    </lineage>
</organism>